<dbReference type="EMBL" id="JACVVK020000279">
    <property type="protein sequence ID" value="KAK7480544.1"/>
    <property type="molecule type" value="Genomic_DNA"/>
</dbReference>
<accession>A0ABD0JZT3</accession>
<dbReference type="AlphaFoldDB" id="A0ABD0JZT3"/>
<evidence type="ECO:0000313" key="2">
    <source>
        <dbReference type="Proteomes" id="UP001519460"/>
    </source>
</evidence>
<organism evidence="1 2">
    <name type="scientific">Batillaria attramentaria</name>
    <dbReference type="NCBI Taxonomy" id="370345"/>
    <lineage>
        <taxon>Eukaryota</taxon>
        <taxon>Metazoa</taxon>
        <taxon>Spiralia</taxon>
        <taxon>Lophotrochozoa</taxon>
        <taxon>Mollusca</taxon>
        <taxon>Gastropoda</taxon>
        <taxon>Caenogastropoda</taxon>
        <taxon>Sorbeoconcha</taxon>
        <taxon>Cerithioidea</taxon>
        <taxon>Batillariidae</taxon>
        <taxon>Batillaria</taxon>
    </lineage>
</organism>
<name>A0ABD0JZT3_9CAEN</name>
<keyword evidence="2" id="KW-1185">Reference proteome</keyword>
<dbReference type="Proteomes" id="UP001519460">
    <property type="component" value="Unassembled WGS sequence"/>
</dbReference>
<gene>
    <name evidence="1" type="ORF">BaRGS_00028206</name>
</gene>
<comment type="caution">
    <text evidence="1">The sequence shown here is derived from an EMBL/GenBank/DDBJ whole genome shotgun (WGS) entry which is preliminary data.</text>
</comment>
<sequence length="58" mass="5958">AFDFGCVIVMQYSAESERRMAGKEPGGQNISTGNVSGGIVGGIVKSLLATAFINHPSS</sequence>
<reference evidence="1 2" key="1">
    <citation type="journal article" date="2023" name="Sci. Data">
        <title>Genome assembly of the Korean intertidal mud-creeper Batillaria attramentaria.</title>
        <authorList>
            <person name="Patra A.K."/>
            <person name="Ho P.T."/>
            <person name="Jun S."/>
            <person name="Lee S.J."/>
            <person name="Kim Y."/>
            <person name="Won Y.J."/>
        </authorList>
    </citation>
    <scope>NUCLEOTIDE SEQUENCE [LARGE SCALE GENOMIC DNA]</scope>
    <source>
        <strain evidence="1">Wonlab-2016</strain>
    </source>
</reference>
<feature type="non-terminal residue" evidence="1">
    <location>
        <position position="1"/>
    </location>
</feature>
<evidence type="ECO:0000313" key="1">
    <source>
        <dbReference type="EMBL" id="KAK7480544.1"/>
    </source>
</evidence>
<protein>
    <submittedName>
        <fullName evidence="1">Uncharacterized protein</fullName>
    </submittedName>
</protein>
<proteinExistence type="predicted"/>